<evidence type="ECO:0000259" key="16">
    <source>
        <dbReference type="PROSITE" id="PS51839"/>
    </source>
</evidence>
<evidence type="ECO:0000256" key="2">
    <source>
        <dbReference type="ARBA" id="ARBA00005404"/>
    </source>
</evidence>
<comment type="catalytic activity">
    <reaction evidence="12">
        <text>a quinone + NADH + 5 H(+)(in) = a quinol + NAD(+) + 4 H(+)(out)</text>
        <dbReference type="Rhea" id="RHEA:57888"/>
        <dbReference type="ChEBI" id="CHEBI:15378"/>
        <dbReference type="ChEBI" id="CHEBI:24646"/>
        <dbReference type="ChEBI" id="CHEBI:57540"/>
        <dbReference type="ChEBI" id="CHEBI:57945"/>
        <dbReference type="ChEBI" id="CHEBI:132124"/>
    </reaction>
</comment>
<keyword evidence="5" id="KW-0874">Quinone</keyword>
<dbReference type="PROSITE" id="PS51085">
    <property type="entry name" value="2FE2S_FER_2"/>
    <property type="match status" value="1"/>
</dbReference>
<evidence type="ECO:0000256" key="12">
    <source>
        <dbReference type="ARBA" id="ARBA00047712"/>
    </source>
</evidence>
<keyword evidence="3" id="KW-0004">4Fe-4S</keyword>
<dbReference type="InterPro" id="IPR010228">
    <property type="entry name" value="NADH_UbQ_OxRdtase_Gsu"/>
</dbReference>
<keyword evidence="8" id="KW-0408">Iron</keyword>
<dbReference type="SUPFAM" id="SSF50692">
    <property type="entry name" value="ADC-like"/>
    <property type="match status" value="1"/>
</dbReference>
<dbReference type="EMBL" id="CP009238">
    <property type="protein sequence ID" value="AIL33198.1"/>
    <property type="molecule type" value="Genomic_DNA"/>
</dbReference>
<dbReference type="InterPro" id="IPR006657">
    <property type="entry name" value="MoPterin_dinucl-bd_dom"/>
</dbReference>
<dbReference type="eggNOG" id="COG1034">
    <property type="taxonomic scope" value="Bacteria"/>
</dbReference>
<proteinExistence type="inferred from homology"/>
<keyword evidence="17" id="KW-0560">Oxidoreductase</keyword>
<protein>
    <submittedName>
        <fullName evidence="17">NADH dehydrogenase</fullName>
        <ecNumber evidence="17">1.6.5.3</ecNumber>
    </submittedName>
</protein>
<dbReference type="PROSITE" id="PS00643">
    <property type="entry name" value="COMPLEX1_75K_3"/>
    <property type="match status" value="1"/>
</dbReference>
<evidence type="ECO:0000256" key="3">
    <source>
        <dbReference type="ARBA" id="ARBA00022485"/>
    </source>
</evidence>
<dbReference type="InterPro" id="IPR009010">
    <property type="entry name" value="Asp_de-COase-like_dom_sf"/>
</dbReference>
<feature type="domain" description="2Fe-2S ferredoxin-type" evidence="14">
    <location>
        <begin position="1"/>
        <end position="78"/>
    </location>
</feature>
<dbReference type="InterPro" id="IPR050123">
    <property type="entry name" value="Prok_molybdopt-oxidoreductase"/>
</dbReference>
<dbReference type="AlphaFoldDB" id="A0A077DJC0"/>
<evidence type="ECO:0000256" key="9">
    <source>
        <dbReference type="ARBA" id="ARBA00023014"/>
    </source>
</evidence>
<dbReference type="Pfam" id="PF01568">
    <property type="entry name" value="Molydop_binding"/>
    <property type="match status" value="1"/>
</dbReference>
<dbReference type="InterPro" id="IPR001041">
    <property type="entry name" value="2Fe-2S_ferredoxin-type"/>
</dbReference>
<keyword evidence="7" id="KW-1278">Translocase</keyword>
<evidence type="ECO:0000259" key="15">
    <source>
        <dbReference type="PROSITE" id="PS51669"/>
    </source>
</evidence>
<dbReference type="Proteomes" id="UP000028945">
    <property type="component" value="Chromosome"/>
</dbReference>
<dbReference type="Gene3D" id="3.40.50.740">
    <property type="match status" value="1"/>
</dbReference>
<dbReference type="Pfam" id="PF00384">
    <property type="entry name" value="Molybdopterin"/>
    <property type="match status" value="1"/>
</dbReference>
<accession>A0A077DJC0</accession>
<evidence type="ECO:0000256" key="5">
    <source>
        <dbReference type="ARBA" id="ARBA00022719"/>
    </source>
</evidence>
<dbReference type="Gene3D" id="2.40.40.20">
    <property type="match status" value="1"/>
</dbReference>
<feature type="domain" description="4Fe-4S Mo/W bis-MGD-type" evidence="15">
    <location>
        <begin position="216"/>
        <end position="272"/>
    </location>
</feature>
<evidence type="ECO:0000256" key="4">
    <source>
        <dbReference type="ARBA" id="ARBA00022714"/>
    </source>
</evidence>
<dbReference type="Gene3D" id="3.30.200.210">
    <property type="match status" value="1"/>
</dbReference>
<dbReference type="InterPro" id="IPR036010">
    <property type="entry name" value="2Fe-2S_ferredoxin-like_sf"/>
</dbReference>
<dbReference type="GO" id="GO:0051537">
    <property type="term" value="F:2 iron, 2 sulfur cluster binding"/>
    <property type="evidence" value="ECO:0007669"/>
    <property type="project" value="UniProtKB-KW"/>
</dbReference>
<dbReference type="SUPFAM" id="SSF54862">
    <property type="entry name" value="4Fe-4S ferredoxins"/>
    <property type="match status" value="1"/>
</dbReference>
<name>A0A077DJC0_9BURK</name>
<feature type="domain" description="4Fe-4S His(Cys)3-ligated-type" evidence="16">
    <location>
        <begin position="78"/>
        <end position="117"/>
    </location>
</feature>
<dbReference type="PROSITE" id="PS51669">
    <property type="entry name" value="4FE4S_MOW_BIS_MGD"/>
    <property type="match status" value="1"/>
</dbReference>
<dbReference type="HOGENOM" id="CLU_000422_11_6_4"/>
<dbReference type="Pfam" id="PF10588">
    <property type="entry name" value="NADH-G_4Fe-4S_3"/>
    <property type="match status" value="1"/>
</dbReference>
<dbReference type="FunFam" id="3.30.70.20:FF:000002">
    <property type="entry name" value="NADH-ubiquinone oxidoreductase 75 kDa subunit"/>
    <property type="match status" value="1"/>
</dbReference>
<dbReference type="PROSITE" id="PS51839">
    <property type="entry name" value="4FE4S_HC3"/>
    <property type="match status" value="1"/>
</dbReference>
<evidence type="ECO:0000256" key="7">
    <source>
        <dbReference type="ARBA" id="ARBA00022967"/>
    </source>
</evidence>
<evidence type="ECO:0000256" key="13">
    <source>
        <dbReference type="RuleBase" id="RU004523"/>
    </source>
</evidence>
<evidence type="ECO:0000256" key="10">
    <source>
        <dbReference type="ARBA" id="ARBA00023027"/>
    </source>
</evidence>
<dbReference type="InterPro" id="IPR006656">
    <property type="entry name" value="Mopterin_OxRdtase"/>
</dbReference>
<keyword evidence="10" id="KW-0520">NAD</keyword>
<dbReference type="SUPFAM" id="SSF54292">
    <property type="entry name" value="2Fe-2S ferredoxin-like"/>
    <property type="match status" value="1"/>
</dbReference>
<sequence length="761" mass="82165">MVELIIDGKPVSVPEGSMVMDATTKLGVFVPHFCYHKKLSIAASCRMCLVEVEKAPKALPACATPVTNGMVVYTCSAKAVAAQQAVMEFLLINHPLDCPICDQAGECQLQDIAVGYGKDGTRYQEEKRVVFHKNLGPLISAEEMARCIQCTRCVRFGEEIAGIQELGMINRNETSQITTFMGQSVSSEISGNAIDICPVGALTSKPFRYSARTWELARRYSITPHDSVGSNLVVQVKGDKVMRVVPFENEDVNECWISNRDRWSYEGLNAEDRLTTPMIKGDDGVWRESSWSDAITAAAQALGQIKETQGADKIAALSTDYATLEELGLLSRLMKGLGSKHIDSRLRLVDARFDEGRAGVPWLGTSIASLNKANRVLVIGSDMRAEHPLLTQRLRQAAKSGAKIALIESVGTDPYIKNIRHHVVSPAEMASALAKVWDALKGQENEYASTAAALKEGGEHAYVFLGNMAMSAPDASNLVAYAQAIAQEIGAKLGYLTSGANTVGAYLAKAVPQKGGLNASQMADSDLSAFVVLHAEPLLDAENGQKLEAKLANSFSIALTSYRSAAEKWAKIMLPVAPFTETSGTFVNAEGRVQSFKGVVPGKGESRPAWKVLRVLGNILKLENFEDESTETIRDEILSEEVSALLNNAYQLAPSTPTSSQGLQRVGNIPVYRSDAMVRRAEALQKDNHSLPPKAYMNEWTMGQLGVTAGQSVKVSSSQGSVTLEAAVANQLANHTVKVAQSFEQTAVLGSSFVELKVECV</sequence>
<dbReference type="GO" id="GO:0008137">
    <property type="term" value="F:NADH dehydrogenase (ubiquinone) activity"/>
    <property type="evidence" value="ECO:0007669"/>
    <property type="project" value="InterPro"/>
</dbReference>
<dbReference type="Gene3D" id="3.10.20.740">
    <property type="match status" value="1"/>
</dbReference>
<dbReference type="GO" id="GO:0042773">
    <property type="term" value="P:ATP synthesis coupled electron transport"/>
    <property type="evidence" value="ECO:0007669"/>
    <property type="project" value="InterPro"/>
</dbReference>
<dbReference type="InterPro" id="IPR000283">
    <property type="entry name" value="NADH_UbQ_OxRdtase_75kDa_su_CS"/>
</dbReference>
<organism evidence="17 18">
    <name type="scientific">Basilea psittacipulmonis DSM 24701</name>
    <dbReference type="NCBI Taxonomy" id="1072685"/>
    <lineage>
        <taxon>Bacteria</taxon>
        <taxon>Pseudomonadati</taxon>
        <taxon>Pseudomonadota</taxon>
        <taxon>Betaproteobacteria</taxon>
        <taxon>Burkholderiales</taxon>
        <taxon>Alcaligenaceae</taxon>
        <taxon>Basilea</taxon>
    </lineage>
</organism>
<dbReference type="InterPro" id="IPR019574">
    <property type="entry name" value="NADH_UbQ_OxRdtase_Gsu_4Fe4S-bd"/>
</dbReference>
<dbReference type="GO" id="GO:1990204">
    <property type="term" value="C:oxidoreductase complex"/>
    <property type="evidence" value="ECO:0007669"/>
    <property type="project" value="UniProtKB-ARBA"/>
</dbReference>
<dbReference type="Pfam" id="PF22117">
    <property type="entry name" value="Fer4_Nqo3"/>
    <property type="match status" value="1"/>
</dbReference>
<dbReference type="PANTHER" id="PTHR43105">
    <property type="entry name" value="RESPIRATORY NITRATE REDUCTASE"/>
    <property type="match status" value="1"/>
</dbReference>
<comment type="cofactor">
    <cofactor evidence="11">
        <name>[2Fe-2S] cluster</name>
        <dbReference type="ChEBI" id="CHEBI:190135"/>
    </cofactor>
</comment>
<reference evidence="17 18" key="1">
    <citation type="journal article" date="2014" name="BMC Genomics">
        <title>A genomic perspective on a new bacterial genus and species from the Alcaligenaceae family, Basilea psittacipulmonis.</title>
        <authorList>
            <person name="Whiteson K.L."/>
            <person name="Hernandez D."/>
            <person name="Lazarevic V."/>
            <person name="Gaia N."/>
            <person name="Farinelli L."/>
            <person name="Francois P."/>
            <person name="Pilo P."/>
            <person name="Frey J."/>
            <person name="Schrenzel J."/>
        </authorList>
    </citation>
    <scope>NUCLEOTIDE SEQUENCE [LARGE SCALE GENOMIC DNA]</scope>
    <source>
        <strain evidence="17 18">DSM 24701</strain>
    </source>
</reference>
<dbReference type="GO" id="GO:0043546">
    <property type="term" value="F:molybdopterin cofactor binding"/>
    <property type="evidence" value="ECO:0007669"/>
    <property type="project" value="InterPro"/>
</dbReference>
<dbReference type="GO" id="GO:0046872">
    <property type="term" value="F:metal ion binding"/>
    <property type="evidence" value="ECO:0007669"/>
    <property type="project" value="UniProtKB-KW"/>
</dbReference>
<dbReference type="RefSeq" id="WP_038500923.1">
    <property type="nucleotide sequence ID" value="NZ_AFWK01000096.1"/>
</dbReference>
<comment type="cofactor">
    <cofactor evidence="1">
        <name>[4Fe-4S] cluster</name>
        <dbReference type="ChEBI" id="CHEBI:49883"/>
    </cofactor>
</comment>
<dbReference type="GO" id="GO:0048038">
    <property type="term" value="F:quinone binding"/>
    <property type="evidence" value="ECO:0007669"/>
    <property type="project" value="UniProtKB-KW"/>
</dbReference>
<dbReference type="EC" id="1.6.5.3" evidence="17"/>
<keyword evidence="9" id="KW-0411">Iron-sulfur</keyword>
<comment type="similarity">
    <text evidence="2 13">Belongs to the complex I 75 kDa subunit family.</text>
</comment>
<dbReference type="FunFam" id="3.10.20.740:FF:000001">
    <property type="entry name" value="NADH-quinone oxidoreductase subunit G"/>
    <property type="match status" value="1"/>
</dbReference>
<evidence type="ECO:0000313" key="18">
    <source>
        <dbReference type="Proteomes" id="UP000028945"/>
    </source>
</evidence>
<dbReference type="SUPFAM" id="SSF53706">
    <property type="entry name" value="Formate dehydrogenase/DMSO reductase, domains 1-3"/>
    <property type="match status" value="1"/>
</dbReference>
<dbReference type="InterPro" id="IPR006963">
    <property type="entry name" value="Mopterin_OxRdtase_4Fe-4S_dom"/>
</dbReference>
<dbReference type="GO" id="GO:0051539">
    <property type="term" value="F:4 iron, 4 sulfur cluster binding"/>
    <property type="evidence" value="ECO:0007669"/>
    <property type="project" value="UniProtKB-KW"/>
</dbReference>
<evidence type="ECO:0000313" key="17">
    <source>
        <dbReference type="EMBL" id="AIL33198.1"/>
    </source>
</evidence>
<evidence type="ECO:0000259" key="14">
    <source>
        <dbReference type="PROSITE" id="PS51085"/>
    </source>
</evidence>
<evidence type="ECO:0000256" key="8">
    <source>
        <dbReference type="ARBA" id="ARBA00023004"/>
    </source>
</evidence>
<dbReference type="PROSITE" id="PS00641">
    <property type="entry name" value="COMPLEX1_75K_1"/>
    <property type="match status" value="1"/>
</dbReference>
<dbReference type="CDD" id="cd00207">
    <property type="entry name" value="fer2"/>
    <property type="match status" value="1"/>
</dbReference>
<dbReference type="Gene3D" id="3.30.70.20">
    <property type="match status" value="1"/>
</dbReference>
<gene>
    <name evidence="17" type="ORF">IX83_07735</name>
</gene>
<evidence type="ECO:0000256" key="1">
    <source>
        <dbReference type="ARBA" id="ARBA00001966"/>
    </source>
</evidence>
<dbReference type="GO" id="GO:0016020">
    <property type="term" value="C:membrane"/>
    <property type="evidence" value="ECO:0007669"/>
    <property type="project" value="InterPro"/>
</dbReference>
<dbReference type="InterPro" id="IPR054351">
    <property type="entry name" value="NADH_UbQ_OxRdtase_ferredoxin"/>
</dbReference>
<dbReference type="Pfam" id="PF13510">
    <property type="entry name" value="Fer2_4"/>
    <property type="match status" value="1"/>
</dbReference>
<dbReference type="SMART" id="SM00929">
    <property type="entry name" value="NADH-G_4Fe-4S_3"/>
    <property type="match status" value="1"/>
</dbReference>
<dbReference type="NCBIfam" id="TIGR01973">
    <property type="entry name" value="NuoG"/>
    <property type="match status" value="1"/>
</dbReference>
<keyword evidence="18" id="KW-1185">Reference proteome</keyword>
<dbReference type="PANTHER" id="PTHR43105:SF13">
    <property type="entry name" value="NADH-UBIQUINONE OXIDOREDUCTASE 75 KDA SUBUNIT, MITOCHONDRIAL"/>
    <property type="match status" value="1"/>
</dbReference>
<keyword evidence="6" id="KW-0479">Metal-binding</keyword>
<evidence type="ECO:0000256" key="11">
    <source>
        <dbReference type="ARBA" id="ARBA00034078"/>
    </source>
</evidence>
<dbReference type="Pfam" id="PF22151">
    <property type="entry name" value="Fer4_NDSU1"/>
    <property type="match status" value="1"/>
</dbReference>
<dbReference type="STRING" id="1072685.IX83_07735"/>
<evidence type="ECO:0000256" key="6">
    <source>
        <dbReference type="ARBA" id="ARBA00022723"/>
    </source>
</evidence>
<dbReference type="KEGG" id="bpsi:IX83_07735"/>
<keyword evidence="4" id="KW-0001">2Fe-2S</keyword>
<dbReference type="GO" id="GO:0016651">
    <property type="term" value="F:oxidoreductase activity, acting on NAD(P)H"/>
    <property type="evidence" value="ECO:0007669"/>
    <property type="project" value="InterPro"/>
</dbReference>